<dbReference type="CDD" id="cd03354">
    <property type="entry name" value="LbH_SAT"/>
    <property type="match status" value="1"/>
</dbReference>
<dbReference type="InterPro" id="IPR001451">
    <property type="entry name" value="Hexapep"/>
</dbReference>
<evidence type="ECO:0000256" key="5">
    <source>
        <dbReference type="ARBA" id="ARBA00023315"/>
    </source>
</evidence>
<organism evidence="7 8">
    <name type="scientific">Herminiimonas contaminans</name>
    <dbReference type="NCBI Taxonomy" id="1111140"/>
    <lineage>
        <taxon>Bacteria</taxon>
        <taxon>Pseudomonadati</taxon>
        <taxon>Pseudomonadota</taxon>
        <taxon>Betaproteobacteria</taxon>
        <taxon>Burkholderiales</taxon>
        <taxon>Oxalobacteraceae</taxon>
        <taxon>Herminiimonas</taxon>
    </lineage>
</organism>
<evidence type="ECO:0000313" key="8">
    <source>
        <dbReference type="Proteomes" id="UP000657372"/>
    </source>
</evidence>
<comment type="catalytic activity">
    <reaction evidence="6">
        <text>L-serine + acetyl-CoA = O-acetyl-L-serine + CoA</text>
        <dbReference type="Rhea" id="RHEA:24560"/>
        <dbReference type="ChEBI" id="CHEBI:33384"/>
        <dbReference type="ChEBI" id="CHEBI:57287"/>
        <dbReference type="ChEBI" id="CHEBI:57288"/>
        <dbReference type="ChEBI" id="CHEBI:58340"/>
        <dbReference type="EC" id="2.3.1.30"/>
    </reaction>
</comment>
<dbReference type="InterPro" id="IPR011004">
    <property type="entry name" value="Trimer_LpxA-like_sf"/>
</dbReference>
<dbReference type="EC" id="2.3.1.30" evidence="2"/>
<evidence type="ECO:0000256" key="6">
    <source>
        <dbReference type="ARBA" id="ARBA00049486"/>
    </source>
</evidence>
<sequence length="321" mass="34808">MSKLRPSLELVVPVPVGTWGLDGVVKSLRQSREETHNIRYRGQIRELPSREALQRILDGLSAALFPTHYGQPVLTDESIDYFVGDKLNTALNDLAEQVRRGLLFVSRQGDEDDAQPVVKSGHDASDLDREAIEITRNFASQLRHIRDVLVTDLQAAYHGDPAAHSVSEILVCYPGMTAIIYHRFAHALHNLGAPFLARLISRIAHSGTGIDIHPGAEIGSSFFIDHGTGVVIGETAVIGNRVRLYQAVTLGAKRFPADESGSLIKGNPRHPIVEDDVVIYAGATVLGRITIGKGTTIGGGVWLTHSVAADSNITQAQSRNI</sequence>
<dbReference type="Pfam" id="PF00132">
    <property type="entry name" value="Hexapep"/>
    <property type="match status" value="1"/>
</dbReference>
<reference evidence="7 8" key="1">
    <citation type="submission" date="2020-11" db="EMBL/GenBank/DDBJ databases">
        <title>WGS of Herminiimonas contaminans strain Marseille-Q4544 isolated from planarians Schmidtea mediterranea.</title>
        <authorList>
            <person name="Kangale L."/>
        </authorList>
    </citation>
    <scope>NUCLEOTIDE SEQUENCE [LARGE SCALE GENOMIC DNA]</scope>
    <source>
        <strain evidence="7 8">Marseille-Q4544</strain>
    </source>
</reference>
<gene>
    <name evidence="7" type="ORF">IXC47_16285</name>
</gene>
<dbReference type="NCBIfam" id="NF041874">
    <property type="entry name" value="EPS_EpsC"/>
    <property type="match status" value="1"/>
</dbReference>
<evidence type="ECO:0000313" key="7">
    <source>
        <dbReference type="EMBL" id="MBF8179242.1"/>
    </source>
</evidence>
<proteinExistence type="inferred from homology"/>
<dbReference type="Gene3D" id="2.160.10.10">
    <property type="entry name" value="Hexapeptide repeat proteins"/>
    <property type="match status" value="1"/>
</dbReference>
<dbReference type="InterPro" id="IPR042122">
    <property type="entry name" value="Ser_AcTrfase_N_sf"/>
</dbReference>
<evidence type="ECO:0000256" key="2">
    <source>
        <dbReference type="ARBA" id="ARBA00013266"/>
    </source>
</evidence>
<dbReference type="InterPro" id="IPR053376">
    <property type="entry name" value="Serine_acetyltransferase"/>
</dbReference>
<keyword evidence="5" id="KW-0012">Acyltransferase</keyword>
<dbReference type="SUPFAM" id="SSF51161">
    <property type="entry name" value="Trimeric LpxA-like enzymes"/>
    <property type="match status" value="1"/>
</dbReference>
<dbReference type="EMBL" id="JADOEL010000016">
    <property type="protein sequence ID" value="MBF8179242.1"/>
    <property type="molecule type" value="Genomic_DNA"/>
</dbReference>
<dbReference type="Proteomes" id="UP000657372">
    <property type="component" value="Unassembled WGS sequence"/>
</dbReference>
<dbReference type="RefSeq" id="WP_195876339.1">
    <property type="nucleotide sequence ID" value="NZ_JADOEL010000016.1"/>
</dbReference>
<dbReference type="PANTHER" id="PTHR42811">
    <property type="entry name" value="SERINE ACETYLTRANSFERASE"/>
    <property type="match status" value="1"/>
</dbReference>
<name>A0ABS0EWM6_9BURK</name>
<accession>A0ABS0EWM6</accession>
<evidence type="ECO:0000256" key="1">
    <source>
        <dbReference type="ARBA" id="ARBA00007274"/>
    </source>
</evidence>
<comment type="similarity">
    <text evidence="1">Belongs to the transferase hexapeptide repeat family.</text>
</comment>
<evidence type="ECO:0000256" key="3">
    <source>
        <dbReference type="ARBA" id="ARBA00022605"/>
    </source>
</evidence>
<protein>
    <recommendedName>
        <fullName evidence="2">serine O-acetyltransferase</fullName>
        <ecNumber evidence="2">2.3.1.30</ecNumber>
    </recommendedName>
</protein>
<dbReference type="Gene3D" id="1.10.3130.10">
    <property type="entry name" value="serine acetyltransferase, domain 1"/>
    <property type="match status" value="1"/>
</dbReference>
<keyword evidence="3" id="KW-0028">Amino-acid biosynthesis</keyword>
<dbReference type="InterPro" id="IPR045304">
    <property type="entry name" value="LbH_SAT"/>
</dbReference>
<keyword evidence="8" id="KW-1185">Reference proteome</keyword>
<keyword evidence="4" id="KW-0808">Transferase</keyword>
<evidence type="ECO:0000256" key="4">
    <source>
        <dbReference type="ARBA" id="ARBA00022679"/>
    </source>
</evidence>
<comment type="caution">
    <text evidence="7">The sequence shown here is derived from an EMBL/GenBank/DDBJ whole genome shotgun (WGS) entry which is preliminary data.</text>
</comment>